<feature type="compositionally biased region" description="Basic and acidic residues" evidence="1">
    <location>
        <begin position="85"/>
        <end position="111"/>
    </location>
</feature>
<dbReference type="Proteomes" id="UP001642484">
    <property type="component" value="Unassembled WGS sequence"/>
</dbReference>
<keyword evidence="3" id="KW-1185">Reference proteome</keyword>
<gene>
    <name evidence="2" type="ORF">CCMP2556_LOCUS762</name>
</gene>
<evidence type="ECO:0000313" key="3">
    <source>
        <dbReference type="Proteomes" id="UP001642484"/>
    </source>
</evidence>
<dbReference type="EMBL" id="CAXAMN010000225">
    <property type="protein sequence ID" value="CAK8987132.1"/>
    <property type="molecule type" value="Genomic_DNA"/>
</dbReference>
<name>A0ABP0HAA7_9DINO</name>
<feature type="region of interest" description="Disordered" evidence="1">
    <location>
        <begin position="78"/>
        <end position="145"/>
    </location>
</feature>
<sequence>MLKIWRVDAENVQAYDKMLENGLAEELAGNSFTSTVVQAVVLASFVTCECWLHIDLQEMPAKPMVAPKKIETVKAAHAANQAVPNERKARKVDPKPSLDSEQKGLKRKFEGESVSQRLLPDAQVVPSDDPLHHQVAQQPDGEQQVVRRRLREKTPATLLQLKPLWNEVIEMIRGDIKATGLETIKQQDEELASMSPQRLHKKKAQRLCSKFDIRYRSNEKPGLHLPYTHPSLERVRTYVTLAVQEKRIEPRLVANYDLVWSTIYRPAKKVLQKPGAARGLLKDPLSKSMAMRKIRHNKERCLDMTLTEEDPAGNSHPEFKQGLHEITGGSAAVAPVDEWRVPRTVTTISFADGHVSRAYVTLRSGSMPESTRRRLNKELDKFLFIEQQQVSSHIWNESTQVKFLSFLAQEVRARRKMLGLDASARALVLMDQASAHMSKRYERIQQQWSKQNNIELMSGRSATPVPGGFGAAAGPNDGWHQWLHALTKSYLRLAVGWGSWPQLRTRLDELQMGLQSQPSTKHLDCAW</sequence>
<proteinExistence type="predicted"/>
<evidence type="ECO:0008006" key="4">
    <source>
        <dbReference type="Google" id="ProtNLM"/>
    </source>
</evidence>
<reference evidence="2 3" key="1">
    <citation type="submission" date="2024-02" db="EMBL/GenBank/DDBJ databases">
        <authorList>
            <person name="Chen Y."/>
            <person name="Shah S."/>
            <person name="Dougan E. K."/>
            <person name="Thang M."/>
            <person name="Chan C."/>
        </authorList>
    </citation>
    <scope>NUCLEOTIDE SEQUENCE [LARGE SCALE GENOMIC DNA]</scope>
</reference>
<organism evidence="2 3">
    <name type="scientific">Durusdinium trenchii</name>
    <dbReference type="NCBI Taxonomy" id="1381693"/>
    <lineage>
        <taxon>Eukaryota</taxon>
        <taxon>Sar</taxon>
        <taxon>Alveolata</taxon>
        <taxon>Dinophyceae</taxon>
        <taxon>Suessiales</taxon>
        <taxon>Symbiodiniaceae</taxon>
        <taxon>Durusdinium</taxon>
    </lineage>
</organism>
<comment type="caution">
    <text evidence="2">The sequence shown here is derived from an EMBL/GenBank/DDBJ whole genome shotgun (WGS) entry which is preliminary data.</text>
</comment>
<accession>A0ABP0HAA7</accession>
<evidence type="ECO:0000256" key="1">
    <source>
        <dbReference type="SAM" id="MobiDB-lite"/>
    </source>
</evidence>
<evidence type="ECO:0000313" key="2">
    <source>
        <dbReference type="EMBL" id="CAK8987132.1"/>
    </source>
</evidence>
<protein>
    <recommendedName>
        <fullName evidence="4">DDE-1 domain-containing protein</fullName>
    </recommendedName>
</protein>